<protein>
    <submittedName>
        <fullName evidence="2">Midasin isoform X1</fullName>
    </submittedName>
</protein>
<evidence type="ECO:0000313" key="2">
    <source>
        <dbReference type="EMBL" id="GJT40615.1"/>
    </source>
</evidence>
<feature type="domain" description="SNF2 N-terminal" evidence="1">
    <location>
        <begin position="328"/>
        <end position="401"/>
    </location>
</feature>
<organism evidence="2 3">
    <name type="scientific">Tanacetum coccineum</name>
    <dbReference type="NCBI Taxonomy" id="301880"/>
    <lineage>
        <taxon>Eukaryota</taxon>
        <taxon>Viridiplantae</taxon>
        <taxon>Streptophyta</taxon>
        <taxon>Embryophyta</taxon>
        <taxon>Tracheophyta</taxon>
        <taxon>Spermatophyta</taxon>
        <taxon>Magnoliopsida</taxon>
        <taxon>eudicotyledons</taxon>
        <taxon>Gunneridae</taxon>
        <taxon>Pentapetalae</taxon>
        <taxon>asterids</taxon>
        <taxon>campanulids</taxon>
        <taxon>Asterales</taxon>
        <taxon>Asteraceae</taxon>
        <taxon>Asteroideae</taxon>
        <taxon>Anthemideae</taxon>
        <taxon>Anthemidinae</taxon>
        <taxon>Tanacetum</taxon>
    </lineage>
</organism>
<proteinExistence type="predicted"/>
<keyword evidence="3" id="KW-1185">Reference proteome</keyword>
<dbReference type="PANTHER" id="PTHR10799">
    <property type="entry name" value="SNF2/RAD54 HELICASE FAMILY"/>
    <property type="match status" value="1"/>
</dbReference>
<dbReference type="InterPro" id="IPR038718">
    <property type="entry name" value="SNF2-like_sf"/>
</dbReference>
<reference evidence="2" key="1">
    <citation type="journal article" date="2022" name="Int. J. Mol. Sci.">
        <title>Draft Genome of Tanacetum Coccineum: Genomic Comparison of Closely Related Tanacetum-Family Plants.</title>
        <authorList>
            <person name="Yamashiro T."/>
            <person name="Shiraishi A."/>
            <person name="Nakayama K."/>
            <person name="Satake H."/>
        </authorList>
    </citation>
    <scope>NUCLEOTIDE SEQUENCE</scope>
</reference>
<dbReference type="InterPro" id="IPR027417">
    <property type="entry name" value="P-loop_NTPase"/>
</dbReference>
<name>A0ABQ5DNR1_9ASTR</name>
<evidence type="ECO:0000313" key="3">
    <source>
        <dbReference type="Proteomes" id="UP001151760"/>
    </source>
</evidence>
<dbReference type="SUPFAM" id="SSF52540">
    <property type="entry name" value="P-loop containing nucleoside triphosphate hydrolases"/>
    <property type="match status" value="1"/>
</dbReference>
<gene>
    <name evidence="2" type="ORF">Tco_0940480</name>
</gene>
<dbReference type="EMBL" id="BQNB010015490">
    <property type="protein sequence ID" value="GJT40615.1"/>
    <property type="molecule type" value="Genomic_DNA"/>
</dbReference>
<accession>A0ABQ5DNR1</accession>
<reference evidence="2" key="2">
    <citation type="submission" date="2022-01" db="EMBL/GenBank/DDBJ databases">
        <authorList>
            <person name="Yamashiro T."/>
            <person name="Shiraishi A."/>
            <person name="Satake H."/>
            <person name="Nakayama K."/>
        </authorList>
    </citation>
    <scope>NUCLEOTIDE SEQUENCE</scope>
</reference>
<dbReference type="Proteomes" id="UP001151760">
    <property type="component" value="Unassembled WGS sequence"/>
</dbReference>
<dbReference type="Pfam" id="PF00176">
    <property type="entry name" value="SNF2-rel_dom"/>
    <property type="match status" value="1"/>
</dbReference>
<comment type="caution">
    <text evidence="2">The sequence shown here is derived from an EMBL/GenBank/DDBJ whole genome shotgun (WGS) entry which is preliminary data.</text>
</comment>
<dbReference type="Gene3D" id="3.40.50.10810">
    <property type="entry name" value="Tandem AAA-ATPase domain"/>
    <property type="match status" value="1"/>
</dbReference>
<dbReference type="InterPro" id="IPR000330">
    <property type="entry name" value="SNF2_N"/>
</dbReference>
<sequence length="495" mass="55928">MDILSSFLSSVDSVVVDTGPSERDAYLANEATKKLTANNWSEDNEQHHLGDLIHVESPEVGSALIQDSSFGAAKSAKATRNINSRASQKYRNLSKLTCMAVELRENDTSLHSDIKTHVSETLNEAFSDWKELASKEAEASIEKLTFSTLKGMSLDKIMFISLSRNRPNRFRLCINNVDEEHEMLDKDWDLHLELMLNEMVNVYNTIFGSTNLFPPARHVHVSDFDRLRSFIDSYALGTRVIKDLDGLMCSSLESKLNPEHVLPYYLEHDRNSVASHLPKNAYNFYKDSNASLLSKMVDSVIKCLGLRADAILAHVVAINSSGGELRPYQLEELQWMLSLFNNNLNGILADEIGLGKTIQTIYLIVYLMENKGMTGPHLIVAPKAVLPNSTNEFPTWAPRVKSRERRYEQDKGVSDVEFDGVLSRKGLVALPRPVAHTKHGIQDMAPLKEDHRENMNVVVFEMEREKRDAFRARLMQDKARLGMSEKNPNPKNDTH</sequence>
<evidence type="ECO:0000259" key="1">
    <source>
        <dbReference type="Pfam" id="PF00176"/>
    </source>
</evidence>